<dbReference type="Gene3D" id="3.90.1010.10">
    <property type="match status" value="1"/>
</dbReference>
<dbReference type="Proteomes" id="UP000005596">
    <property type="component" value="Unassembled WGS sequence"/>
</dbReference>
<dbReference type="AlphaFoldDB" id="A4NYL4"/>
<feature type="domain" description="Fe-S metabolism associated" evidence="1">
    <location>
        <begin position="1"/>
        <end position="55"/>
    </location>
</feature>
<organism evidence="2 3">
    <name type="scientific">Haemophilus influenzae 22.4-21</name>
    <dbReference type="NCBI Taxonomy" id="375063"/>
    <lineage>
        <taxon>Bacteria</taxon>
        <taxon>Pseudomonadati</taxon>
        <taxon>Pseudomonadota</taxon>
        <taxon>Gammaproteobacteria</taxon>
        <taxon>Pasteurellales</taxon>
        <taxon>Pasteurellaceae</taxon>
        <taxon>Haemophilus</taxon>
    </lineage>
</organism>
<protein>
    <submittedName>
        <fullName evidence="2">Predicted SufE protein probably involved in Fe-S center assembly</fullName>
    </submittedName>
</protein>
<dbReference type="SUPFAM" id="SSF82649">
    <property type="entry name" value="SufE/NifU"/>
    <property type="match status" value="1"/>
</dbReference>
<dbReference type="EMBL" id="AAZJ01000006">
    <property type="protein sequence ID" value="EDK13747.1"/>
    <property type="molecule type" value="Genomic_DNA"/>
</dbReference>
<gene>
    <name evidence="2" type="ORF">CGSHiR3021_04562</name>
</gene>
<dbReference type="InterPro" id="IPR003808">
    <property type="entry name" value="Fe-S_metab-assoc_dom"/>
</dbReference>
<accession>A4NYL4</accession>
<dbReference type="Pfam" id="PF02657">
    <property type="entry name" value="SufE"/>
    <property type="match status" value="1"/>
</dbReference>
<name>A4NYL4_HAEIF</name>
<evidence type="ECO:0000313" key="3">
    <source>
        <dbReference type="Proteomes" id="UP000005596"/>
    </source>
</evidence>
<reference evidence="2 3" key="1">
    <citation type="journal article" date="2007" name="Genome Biol.">
        <title>Characterization and modeling of the Haemophilus influenzae core and supragenomes based on the complete genomic sequences of Rd and 12 clinical nontypeable strains.</title>
        <authorList>
            <person name="Hogg J.S."/>
            <person name="Hu F.Z."/>
            <person name="Janto B."/>
            <person name="Boissy R."/>
            <person name="Hayes J."/>
            <person name="Keefe R."/>
            <person name="Post J.C."/>
            <person name="Ehrlich G.D."/>
        </authorList>
    </citation>
    <scope>NUCLEOTIDE SEQUENCE [LARGE SCALE GENOMIC DNA]</scope>
    <source>
        <strain evidence="2 3">22.4-21</strain>
    </source>
</reference>
<dbReference type="BioCyc" id="HINF375063:G119K-1213-MONOMER"/>
<proteinExistence type="predicted"/>
<evidence type="ECO:0000313" key="2">
    <source>
        <dbReference type="EMBL" id="EDK13747.1"/>
    </source>
</evidence>
<sequence>MNGLLWILFNKINGKTADELNTFDIIAFFSELGISQRLSETRLNGLNQIGQQLKNLCI</sequence>
<evidence type="ECO:0000259" key="1">
    <source>
        <dbReference type="Pfam" id="PF02657"/>
    </source>
</evidence>